<protein>
    <submittedName>
        <fullName evidence="1">Uncharacterized protein</fullName>
    </submittedName>
</protein>
<comment type="caution">
    <text evidence="1">The sequence shown here is derived from an EMBL/GenBank/DDBJ whole genome shotgun (WGS) entry which is preliminary data.</text>
</comment>
<dbReference type="EMBL" id="BALE01000031">
    <property type="protein sequence ID" value="GAN54843.1"/>
    <property type="molecule type" value="Genomic_DNA"/>
</dbReference>
<sequence length="109" mass="12232">MTHTEFLSAVKQGDFQVIREVSCGDLVLINIYRRFKGTGWAIRQGDDIHVYSAEAFWARINALADSTAAKFAVRIRSAINTDYQRRTIGSCRSGKASVRVLHTDERVVA</sequence>
<proteinExistence type="predicted"/>
<evidence type="ECO:0000313" key="1">
    <source>
        <dbReference type="EMBL" id="GAN54843.1"/>
    </source>
</evidence>
<evidence type="ECO:0000313" key="2">
    <source>
        <dbReference type="Proteomes" id="UP000032679"/>
    </source>
</evidence>
<reference evidence="1 2" key="1">
    <citation type="submission" date="2012-10" db="EMBL/GenBank/DDBJ databases">
        <title>Genome sequencing of Tanticharoenia sakaeratensis NBRC 103193.</title>
        <authorList>
            <person name="Azuma Y."/>
            <person name="Hadano H."/>
            <person name="Hirakawa H."/>
            <person name="Matsushita K."/>
        </authorList>
    </citation>
    <scope>NUCLEOTIDE SEQUENCE [LARGE SCALE GENOMIC DNA]</scope>
    <source>
        <strain evidence="1 2">NBRC 103193</strain>
    </source>
</reference>
<organism evidence="1 2">
    <name type="scientific">Tanticharoenia sakaeratensis NBRC 103193</name>
    <dbReference type="NCBI Taxonomy" id="1231623"/>
    <lineage>
        <taxon>Bacteria</taxon>
        <taxon>Pseudomonadati</taxon>
        <taxon>Pseudomonadota</taxon>
        <taxon>Alphaproteobacteria</taxon>
        <taxon>Acetobacterales</taxon>
        <taxon>Acetobacteraceae</taxon>
        <taxon>Tanticharoenia</taxon>
    </lineage>
</organism>
<dbReference type="AlphaFoldDB" id="A0A0D6MNI5"/>
<name>A0A0D6MNI5_9PROT</name>
<dbReference type="Proteomes" id="UP000032679">
    <property type="component" value="Unassembled WGS sequence"/>
</dbReference>
<dbReference type="RefSeq" id="WP_148505953.1">
    <property type="nucleotide sequence ID" value="NZ_BALE01000031.1"/>
</dbReference>
<gene>
    <name evidence="1" type="ORF">Tasa_031_061</name>
</gene>
<accession>A0A0D6MNI5</accession>
<dbReference type="STRING" id="1231623.Tasa_031_061"/>
<keyword evidence="2" id="KW-1185">Reference proteome</keyword>